<reference evidence="2 3" key="2">
    <citation type="submission" date="2020-07" db="EMBL/GenBank/DDBJ databases">
        <title>Genome assembly of wild tea tree DASZ reveals pedigree and selection history of tea varieties.</title>
        <authorList>
            <person name="Zhang W."/>
        </authorList>
    </citation>
    <scope>NUCLEOTIDE SEQUENCE [LARGE SCALE GENOMIC DNA]</scope>
    <source>
        <strain evidence="3">cv. G240</strain>
        <tissue evidence="2">Leaf</tissue>
    </source>
</reference>
<dbReference type="Proteomes" id="UP000593564">
    <property type="component" value="Unassembled WGS sequence"/>
</dbReference>
<dbReference type="GO" id="GO:0003723">
    <property type="term" value="F:RNA binding"/>
    <property type="evidence" value="ECO:0007669"/>
    <property type="project" value="InterPro"/>
</dbReference>
<evidence type="ECO:0000313" key="3">
    <source>
        <dbReference type="Proteomes" id="UP000593564"/>
    </source>
</evidence>
<dbReference type="PANTHER" id="PTHR47926:SF417">
    <property type="entry name" value="PENTACOTRIPEPTIDE-REPEAT REGION OF PRORP DOMAIN-CONTAINING PROTEIN"/>
    <property type="match status" value="1"/>
</dbReference>
<name>A0A7J7H987_CAMSI</name>
<evidence type="ECO:0008006" key="4">
    <source>
        <dbReference type="Google" id="ProtNLM"/>
    </source>
</evidence>
<keyword evidence="3" id="KW-1185">Reference proteome</keyword>
<reference evidence="3" key="1">
    <citation type="journal article" date="2020" name="Nat. Commun.">
        <title>Genome assembly of wild tea tree DASZ reveals pedigree and selection history of tea varieties.</title>
        <authorList>
            <person name="Zhang W."/>
            <person name="Zhang Y."/>
            <person name="Qiu H."/>
            <person name="Guo Y."/>
            <person name="Wan H."/>
            <person name="Zhang X."/>
            <person name="Scossa F."/>
            <person name="Alseekh S."/>
            <person name="Zhang Q."/>
            <person name="Wang P."/>
            <person name="Xu L."/>
            <person name="Schmidt M.H."/>
            <person name="Jia X."/>
            <person name="Li D."/>
            <person name="Zhu A."/>
            <person name="Guo F."/>
            <person name="Chen W."/>
            <person name="Ni D."/>
            <person name="Usadel B."/>
            <person name="Fernie A.R."/>
            <person name="Wen W."/>
        </authorList>
    </citation>
    <scope>NUCLEOTIDE SEQUENCE [LARGE SCALE GENOMIC DNA]</scope>
    <source>
        <strain evidence="3">cv. G240</strain>
    </source>
</reference>
<dbReference type="EMBL" id="JACBKZ010000005">
    <property type="protein sequence ID" value="KAF5949510.1"/>
    <property type="molecule type" value="Genomic_DNA"/>
</dbReference>
<evidence type="ECO:0000313" key="2">
    <source>
        <dbReference type="EMBL" id="KAF5949510.1"/>
    </source>
</evidence>
<sequence>MESEGLKPNDVTFLTLLFACSHAGLTTEASKCFNNMVGKYNILPRAEHYSYMLDVFTRGGQLEEAYILIPKMNIKPNASLWGAILGSCNIYGTYATVACGTNVLNDRLWNESCNLIKLPRTIFLYDISYLQETLQRLIGQNCLMVSGLPVLGNPDSVPKATCPSSPKLPRLRNLGMIGEGQL</sequence>
<dbReference type="InterPro" id="IPR011990">
    <property type="entry name" value="TPR-like_helical_dom_sf"/>
</dbReference>
<dbReference type="Gene3D" id="1.25.40.10">
    <property type="entry name" value="Tetratricopeptide repeat domain"/>
    <property type="match status" value="1"/>
</dbReference>
<dbReference type="InterPro" id="IPR002885">
    <property type="entry name" value="PPR_rpt"/>
</dbReference>
<accession>A0A7J7H987</accession>
<dbReference type="InterPro" id="IPR046960">
    <property type="entry name" value="PPR_At4g14850-like_plant"/>
</dbReference>
<evidence type="ECO:0000256" key="1">
    <source>
        <dbReference type="ARBA" id="ARBA00022737"/>
    </source>
</evidence>
<organism evidence="2 3">
    <name type="scientific">Camellia sinensis</name>
    <name type="common">Tea plant</name>
    <name type="synonym">Thea sinensis</name>
    <dbReference type="NCBI Taxonomy" id="4442"/>
    <lineage>
        <taxon>Eukaryota</taxon>
        <taxon>Viridiplantae</taxon>
        <taxon>Streptophyta</taxon>
        <taxon>Embryophyta</taxon>
        <taxon>Tracheophyta</taxon>
        <taxon>Spermatophyta</taxon>
        <taxon>Magnoliopsida</taxon>
        <taxon>eudicotyledons</taxon>
        <taxon>Gunneridae</taxon>
        <taxon>Pentapetalae</taxon>
        <taxon>asterids</taxon>
        <taxon>Ericales</taxon>
        <taxon>Theaceae</taxon>
        <taxon>Camellia</taxon>
    </lineage>
</organism>
<dbReference type="PANTHER" id="PTHR47926">
    <property type="entry name" value="PENTATRICOPEPTIDE REPEAT-CONTAINING PROTEIN"/>
    <property type="match status" value="1"/>
</dbReference>
<proteinExistence type="predicted"/>
<comment type="caution">
    <text evidence="2">The sequence shown here is derived from an EMBL/GenBank/DDBJ whole genome shotgun (WGS) entry which is preliminary data.</text>
</comment>
<dbReference type="GO" id="GO:0009451">
    <property type="term" value="P:RNA modification"/>
    <property type="evidence" value="ECO:0007669"/>
    <property type="project" value="InterPro"/>
</dbReference>
<dbReference type="Pfam" id="PF01535">
    <property type="entry name" value="PPR"/>
    <property type="match status" value="2"/>
</dbReference>
<dbReference type="AlphaFoldDB" id="A0A7J7H987"/>
<gene>
    <name evidence="2" type="ORF">HYC85_011503</name>
</gene>
<protein>
    <recommendedName>
        <fullName evidence="4">Pentatricopeptide repeat-containing protein</fullName>
    </recommendedName>
</protein>
<keyword evidence="1" id="KW-0677">Repeat</keyword>